<organism evidence="12 13">
    <name type="scientific">Frankliniella occidentalis</name>
    <name type="common">Western flower thrips</name>
    <name type="synonym">Euthrips occidentalis</name>
    <dbReference type="NCBI Taxonomy" id="133901"/>
    <lineage>
        <taxon>Eukaryota</taxon>
        <taxon>Metazoa</taxon>
        <taxon>Ecdysozoa</taxon>
        <taxon>Arthropoda</taxon>
        <taxon>Hexapoda</taxon>
        <taxon>Insecta</taxon>
        <taxon>Pterygota</taxon>
        <taxon>Neoptera</taxon>
        <taxon>Paraneoptera</taxon>
        <taxon>Thysanoptera</taxon>
        <taxon>Terebrantia</taxon>
        <taxon>Thripoidea</taxon>
        <taxon>Thripidae</taxon>
        <taxon>Frankliniella</taxon>
    </lineage>
</organism>
<dbReference type="GO" id="GO:0007165">
    <property type="term" value="P:signal transduction"/>
    <property type="evidence" value="ECO:0007669"/>
    <property type="project" value="UniProtKB-KW"/>
</dbReference>
<keyword evidence="7 10" id="KW-0472">Membrane</keyword>
<evidence type="ECO:0000256" key="10">
    <source>
        <dbReference type="RuleBase" id="RU351113"/>
    </source>
</evidence>
<evidence type="ECO:0000256" key="2">
    <source>
        <dbReference type="ARBA" id="ARBA00022475"/>
    </source>
</evidence>
<dbReference type="GO" id="GO:0005549">
    <property type="term" value="F:odorant binding"/>
    <property type="evidence" value="ECO:0007669"/>
    <property type="project" value="InterPro"/>
</dbReference>
<proteinExistence type="inferred from homology"/>
<reference evidence="13" key="1">
    <citation type="submission" date="2025-08" db="UniProtKB">
        <authorList>
            <consortium name="RefSeq"/>
        </authorList>
    </citation>
    <scope>IDENTIFICATION</scope>
    <source>
        <tissue evidence="13">Whole organism</tissue>
    </source>
</reference>
<accession>A0A9C6U1S2</accession>
<feature type="transmembrane region" description="Helical" evidence="10">
    <location>
        <begin position="194"/>
        <end position="213"/>
    </location>
</feature>
<evidence type="ECO:0000256" key="5">
    <source>
        <dbReference type="ARBA" id="ARBA00022725"/>
    </source>
</evidence>
<feature type="region of interest" description="Disordered" evidence="11">
    <location>
        <begin position="1"/>
        <end position="25"/>
    </location>
</feature>
<dbReference type="InterPro" id="IPR004117">
    <property type="entry name" value="7tm6_olfct_rcpt"/>
</dbReference>
<evidence type="ECO:0000256" key="3">
    <source>
        <dbReference type="ARBA" id="ARBA00022606"/>
    </source>
</evidence>
<keyword evidence="9 10" id="KW-0807">Transducer</keyword>
<keyword evidence="2" id="KW-1003">Cell membrane</keyword>
<dbReference type="GO" id="GO:0004984">
    <property type="term" value="F:olfactory receptor activity"/>
    <property type="evidence" value="ECO:0007669"/>
    <property type="project" value="InterPro"/>
</dbReference>
<dbReference type="AlphaFoldDB" id="A0A9C6U1S2"/>
<comment type="caution">
    <text evidence="10">Lacks conserved residue(s) required for the propagation of feature annotation.</text>
</comment>
<gene>
    <name evidence="13" type="primary">LOC127748818</name>
</gene>
<dbReference type="KEGG" id="foc:127748818"/>
<evidence type="ECO:0000313" key="12">
    <source>
        <dbReference type="Proteomes" id="UP000504606"/>
    </source>
</evidence>
<dbReference type="RefSeq" id="XP_052119773.1">
    <property type="nucleotide sequence ID" value="XM_052263813.1"/>
</dbReference>
<dbReference type="GeneID" id="127748818"/>
<evidence type="ECO:0000256" key="8">
    <source>
        <dbReference type="ARBA" id="ARBA00023170"/>
    </source>
</evidence>
<keyword evidence="8 10" id="KW-0675">Receptor</keyword>
<sequence>MPGVSGTARVDVTEDTLESTTAAPEPRAHTAALDVVVHYLRMICSWPEGRGPLARVLGEYFLPLTFAASGVPQLVYFGLGEHDNNVELFGFLADALGSSLCCFKMIHLQRHAVTIMAVREILDDFTPMERSLASQALPLNEHCERRSATLLRRYIRTYSVLSIIGSFFMILAVIRNDPWYHVKAPRYMMETRPLFILMVVISTIELYVFPVAIGVFDGLVITLSLHIVCKCDVLVLMLRQAVRRDTDEIGLQDAAEEWERLRLCAVYHQHIIRLHSASESIFCTIALCQMFYILFGLGTPLFRMLDKTQEVVPQDIAFSAVYVMWTFIQLFTFCYSGDVVAKASTRLSSATYASFHPSLSGKDRQLGRIQHMIVLRAQRPLFLTAGRLMNLTLKLFQDIMRRSYSLYSTVINMR</sequence>
<comment type="similarity">
    <text evidence="10">Belongs to the insect chemoreceptor superfamily. Heteromeric odorant receptor channel (TC 1.A.69) family.</text>
</comment>
<keyword evidence="5 10" id="KW-0552">Olfaction</keyword>
<keyword evidence="6 10" id="KW-1133">Transmembrane helix</keyword>
<evidence type="ECO:0000313" key="13">
    <source>
        <dbReference type="RefSeq" id="XP_052119773.1"/>
    </source>
</evidence>
<protein>
    <recommendedName>
        <fullName evidence="10">Odorant receptor</fullName>
    </recommendedName>
</protein>
<dbReference type="GO" id="GO:0005886">
    <property type="term" value="C:plasma membrane"/>
    <property type="evidence" value="ECO:0007669"/>
    <property type="project" value="UniProtKB-SubCell"/>
</dbReference>
<dbReference type="PANTHER" id="PTHR21137">
    <property type="entry name" value="ODORANT RECEPTOR"/>
    <property type="match status" value="1"/>
</dbReference>
<keyword evidence="3 10" id="KW-0716">Sensory transduction</keyword>
<feature type="transmembrane region" description="Helical" evidence="10">
    <location>
        <begin position="155"/>
        <end position="174"/>
    </location>
</feature>
<evidence type="ECO:0000256" key="11">
    <source>
        <dbReference type="SAM" id="MobiDB-lite"/>
    </source>
</evidence>
<feature type="transmembrane region" description="Helical" evidence="10">
    <location>
        <begin position="281"/>
        <end position="302"/>
    </location>
</feature>
<dbReference type="Proteomes" id="UP000504606">
    <property type="component" value="Unplaced"/>
</dbReference>
<dbReference type="OrthoDB" id="6765072at2759"/>
<comment type="subcellular location">
    <subcellularLocation>
        <location evidence="1 10">Cell membrane</location>
        <topology evidence="1 10">Multi-pass membrane protein</topology>
    </subcellularLocation>
</comment>
<dbReference type="PANTHER" id="PTHR21137:SF35">
    <property type="entry name" value="ODORANT RECEPTOR 19A-RELATED"/>
    <property type="match status" value="1"/>
</dbReference>
<feature type="transmembrane region" description="Helical" evidence="10">
    <location>
        <begin position="322"/>
        <end position="341"/>
    </location>
</feature>
<keyword evidence="4 10" id="KW-0812">Transmembrane</keyword>
<evidence type="ECO:0000256" key="9">
    <source>
        <dbReference type="ARBA" id="ARBA00023224"/>
    </source>
</evidence>
<name>A0A9C6U1S2_FRAOC</name>
<evidence type="ECO:0000256" key="7">
    <source>
        <dbReference type="ARBA" id="ARBA00023136"/>
    </source>
</evidence>
<evidence type="ECO:0000256" key="1">
    <source>
        <dbReference type="ARBA" id="ARBA00004651"/>
    </source>
</evidence>
<dbReference type="Pfam" id="PF02949">
    <property type="entry name" value="7tm_6"/>
    <property type="match status" value="1"/>
</dbReference>
<evidence type="ECO:0000256" key="4">
    <source>
        <dbReference type="ARBA" id="ARBA00022692"/>
    </source>
</evidence>
<evidence type="ECO:0000256" key="6">
    <source>
        <dbReference type="ARBA" id="ARBA00022989"/>
    </source>
</evidence>
<keyword evidence="12" id="KW-1185">Reference proteome</keyword>